<dbReference type="EMBL" id="LT629701">
    <property type="protein sequence ID" value="SDM81408.1"/>
    <property type="molecule type" value="Genomic_DNA"/>
</dbReference>
<evidence type="ECO:0000313" key="3">
    <source>
        <dbReference type="Proteomes" id="UP000183376"/>
    </source>
</evidence>
<dbReference type="OrthoDB" id="3847604at2"/>
<dbReference type="Proteomes" id="UP000183376">
    <property type="component" value="Chromosome I"/>
</dbReference>
<dbReference type="Gene3D" id="3.30.2390.20">
    <property type="entry name" value="Type VII secretion system EccB, repeat 1 domain"/>
    <property type="match status" value="1"/>
</dbReference>
<dbReference type="STRING" id="211114.SAMN04489726_3486"/>
<dbReference type="RefSeq" id="WP_030430379.1">
    <property type="nucleotide sequence ID" value="NZ_JOEF01000012.1"/>
</dbReference>
<dbReference type="InterPro" id="IPR007795">
    <property type="entry name" value="T7SS_EccB"/>
</dbReference>
<dbReference type="NCBIfam" id="TIGR03919">
    <property type="entry name" value="T7SS_EccB"/>
    <property type="match status" value="1"/>
</dbReference>
<dbReference type="Pfam" id="PF05108">
    <property type="entry name" value="T7SS_ESX1_EccB"/>
    <property type="match status" value="1"/>
</dbReference>
<accession>A0A1G9WA15</accession>
<gene>
    <name evidence="2" type="ORF">SAMN04489726_3486</name>
</gene>
<sequence>MQTQRDHVHAYQTLVGRMSAALSLGDTNYAEPPARRALLGMVFGVVLALLVGVGFWVYGLINPGGNMAWRKPGAILMEKESGALYVFRDGLLIPMRNQASAMLFQGNGSRMESISRASLTELPRGLPVGIPDAPGSLPSPSSLVSTPWLVCLPQSGKLSVNLSPDAESNPVGADSYAWVSAASGEQYLVWRDQKLRVADPSVPVALGLGTGAPPVAPAPWLAALPDGPVIGAAEITGSASAKVGATTYPVGSLFKQDGTDRFYVLRKDGLAPMSRTESLLLQAKTGKSAVVVDAAAVASAPRSTDTELTRRIPDLAAAKAVLPGEQVLCLRQRTEQTTVFSEVVTTSRATGWIGMNEIVGAYVKPSTGVLVAAVPAPVETGRKPDRYLITDRGMKYLLADDDAIQALGLGGVTPRPMSADLLAAIPSGPTLSRAAVGVNEKGRG</sequence>
<keyword evidence="1" id="KW-0472">Membrane</keyword>
<organism evidence="2 3">
    <name type="scientific">Allokutzneria albata</name>
    <name type="common">Kibdelosporangium albatum</name>
    <dbReference type="NCBI Taxonomy" id="211114"/>
    <lineage>
        <taxon>Bacteria</taxon>
        <taxon>Bacillati</taxon>
        <taxon>Actinomycetota</taxon>
        <taxon>Actinomycetes</taxon>
        <taxon>Pseudonocardiales</taxon>
        <taxon>Pseudonocardiaceae</taxon>
        <taxon>Allokutzneria</taxon>
    </lineage>
</organism>
<dbReference type="PANTHER" id="PTHR40765">
    <property type="entry name" value="ESX-2 SECRETION SYSTEM ATPASE ECCB2"/>
    <property type="match status" value="1"/>
</dbReference>
<dbReference type="InterPro" id="IPR044857">
    <property type="entry name" value="T7SS_EccB_R1"/>
</dbReference>
<dbReference type="AlphaFoldDB" id="A0A1G9WA15"/>
<reference evidence="2 3" key="1">
    <citation type="submission" date="2016-10" db="EMBL/GenBank/DDBJ databases">
        <authorList>
            <person name="de Groot N.N."/>
        </authorList>
    </citation>
    <scope>NUCLEOTIDE SEQUENCE [LARGE SCALE GENOMIC DNA]</scope>
    <source>
        <strain evidence="2 3">DSM 44149</strain>
    </source>
</reference>
<dbReference type="PANTHER" id="PTHR40765:SF2">
    <property type="entry name" value="ESX-2 SECRETION SYSTEM ATPASE ECCB2"/>
    <property type="match status" value="1"/>
</dbReference>
<feature type="transmembrane region" description="Helical" evidence="1">
    <location>
        <begin position="37"/>
        <end position="61"/>
    </location>
</feature>
<dbReference type="eggNOG" id="COG3266">
    <property type="taxonomic scope" value="Bacteria"/>
</dbReference>
<dbReference type="GO" id="GO:0005576">
    <property type="term" value="C:extracellular region"/>
    <property type="evidence" value="ECO:0007669"/>
    <property type="project" value="TreeGrafter"/>
</dbReference>
<keyword evidence="1" id="KW-1133">Transmembrane helix</keyword>
<keyword evidence="3" id="KW-1185">Reference proteome</keyword>
<evidence type="ECO:0000313" key="2">
    <source>
        <dbReference type="EMBL" id="SDM81408.1"/>
    </source>
</evidence>
<evidence type="ECO:0000256" key="1">
    <source>
        <dbReference type="SAM" id="Phobius"/>
    </source>
</evidence>
<protein>
    <submittedName>
        <fullName evidence="2">Type VII secretion protein EccB</fullName>
    </submittedName>
</protein>
<keyword evidence="1" id="KW-0812">Transmembrane</keyword>
<name>A0A1G9WA15_ALLAB</name>
<proteinExistence type="predicted"/>